<dbReference type="OrthoDB" id="1305458at2759"/>
<name>A0A9Q1QX57_9SOLA</name>
<dbReference type="SUPFAM" id="SSF81383">
    <property type="entry name" value="F-box domain"/>
    <property type="match status" value="1"/>
</dbReference>
<dbReference type="PROSITE" id="PS50181">
    <property type="entry name" value="FBOX"/>
    <property type="match status" value="1"/>
</dbReference>
<dbReference type="PANTHER" id="PTHR31672">
    <property type="entry name" value="BNACNNG10540D PROTEIN"/>
    <property type="match status" value="1"/>
</dbReference>
<dbReference type="Pfam" id="PF00646">
    <property type="entry name" value="F-box"/>
    <property type="match status" value="1"/>
</dbReference>
<comment type="caution">
    <text evidence="2">The sequence shown here is derived from an EMBL/GenBank/DDBJ whole genome shotgun (WGS) entry which is preliminary data.</text>
</comment>
<dbReference type="CDD" id="cd22157">
    <property type="entry name" value="F-box_AtFBW1-like"/>
    <property type="match status" value="1"/>
</dbReference>
<accession>A0A9Q1QX57</accession>
<dbReference type="AlphaFoldDB" id="A0A9Q1QX57"/>
<protein>
    <recommendedName>
        <fullName evidence="1">F-box domain-containing protein</fullName>
    </recommendedName>
</protein>
<evidence type="ECO:0000313" key="2">
    <source>
        <dbReference type="EMBL" id="KAJ8530726.1"/>
    </source>
</evidence>
<evidence type="ECO:0000259" key="1">
    <source>
        <dbReference type="PROSITE" id="PS50181"/>
    </source>
</evidence>
<gene>
    <name evidence="2" type="ORF">K7X08_023607</name>
</gene>
<keyword evidence="3" id="KW-1185">Reference proteome</keyword>
<dbReference type="InterPro" id="IPR036047">
    <property type="entry name" value="F-box-like_dom_sf"/>
</dbReference>
<dbReference type="InterPro" id="IPR050796">
    <property type="entry name" value="SCF_F-box_component"/>
</dbReference>
<dbReference type="EMBL" id="JAJAGQ010000021">
    <property type="protein sequence ID" value="KAJ8530726.1"/>
    <property type="molecule type" value="Genomic_DNA"/>
</dbReference>
<dbReference type="Proteomes" id="UP001152561">
    <property type="component" value="Unassembled WGS sequence"/>
</dbReference>
<dbReference type="PANTHER" id="PTHR31672:SF13">
    <property type="entry name" value="F-BOX PROTEIN CPR30-LIKE"/>
    <property type="match status" value="1"/>
</dbReference>
<dbReference type="Gene3D" id="1.20.1280.50">
    <property type="match status" value="1"/>
</dbReference>
<dbReference type="SMART" id="SM00256">
    <property type="entry name" value="FBOX"/>
    <property type="match status" value="1"/>
</dbReference>
<feature type="domain" description="F-box" evidence="1">
    <location>
        <begin position="5"/>
        <end position="51"/>
    </location>
</feature>
<sequence>MKDSILKIPVLPAELVTEILLRLPVKPLLKFRSVSKSWLALISSPEFVKSHLSVSANNKDYIHHRLMWSFRHGPFNLKKCALSESAMEVFDLNYHMTSDGLYNKLPQKYKKLPNPRPNLWFEKWRMHGFGYDELHDDYKLVVNGDEVLVKLGREIILYNSRNGSFERLHHYPLGDFRQFQEDGRLLVHD</sequence>
<dbReference type="InterPro" id="IPR001810">
    <property type="entry name" value="F-box_dom"/>
</dbReference>
<evidence type="ECO:0000313" key="3">
    <source>
        <dbReference type="Proteomes" id="UP001152561"/>
    </source>
</evidence>
<proteinExistence type="predicted"/>
<reference evidence="3" key="1">
    <citation type="journal article" date="2023" name="Proc. Natl. Acad. Sci. U.S.A.">
        <title>Genomic and structural basis for evolution of tropane alkaloid biosynthesis.</title>
        <authorList>
            <person name="Wanga Y.-J."/>
            <person name="Taina T."/>
            <person name="Yua J.-Y."/>
            <person name="Lia J."/>
            <person name="Xua B."/>
            <person name="Chenc J."/>
            <person name="D'Auriad J.C."/>
            <person name="Huanga J.-P."/>
            <person name="Huanga S.-X."/>
        </authorList>
    </citation>
    <scope>NUCLEOTIDE SEQUENCE [LARGE SCALE GENOMIC DNA]</scope>
    <source>
        <strain evidence="3">cv. KIB-2019</strain>
    </source>
</reference>
<organism evidence="2 3">
    <name type="scientific">Anisodus acutangulus</name>
    <dbReference type="NCBI Taxonomy" id="402998"/>
    <lineage>
        <taxon>Eukaryota</taxon>
        <taxon>Viridiplantae</taxon>
        <taxon>Streptophyta</taxon>
        <taxon>Embryophyta</taxon>
        <taxon>Tracheophyta</taxon>
        <taxon>Spermatophyta</taxon>
        <taxon>Magnoliopsida</taxon>
        <taxon>eudicotyledons</taxon>
        <taxon>Gunneridae</taxon>
        <taxon>Pentapetalae</taxon>
        <taxon>asterids</taxon>
        <taxon>lamiids</taxon>
        <taxon>Solanales</taxon>
        <taxon>Solanaceae</taxon>
        <taxon>Solanoideae</taxon>
        <taxon>Hyoscyameae</taxon>
        <taxon>Anisodus</taxon>
    </lineage>
</organism>